<dbReference type="Pfam" id="PF04397">
    <property type="entry name" value="LytTR"/>
    <property type="match status" value="1"/>
</dbReference>
<feature type="domain" description="HTH LytTR-type" evidence="3">
    <location>
        <begin position="142"/>
        <end position="249"/>
    </location>
</feature>
<dbReference type="SMART" id="SM00850">
    <property type="entry name" value="LytTR"/>
    <property type="match status" value="1"/>
</dbReference>
<dbReference type="GO" id="GO:0000156">
    <property type="term" value="F:phosphorelay response regulator activity"/>
    <property type="evidence" value="ECO:0007669"/>
    <property type="project" value="InterPro"/>
</dbReference>
<name>A0A5K7SB01_9BACT</name>
<dbReference type="KEGG" id="anf:AQPE_2905"/>
<gene>
    <name evidence="4" type="ORF">AQPE_2905</name>
</gene>
<dbReference type="Gene3D" id="2.40.50.1020">
    <property type="entry name" value="LytTr DNA-binding domain"/>
    <property type="match status" value="1"/>
</dbReference>
<dbReference type="Pfam" id="PF00072">
    <property type="entry name" value="Response_reg"/>
    <property type="match status" value="1"/>
</dbReference>
<dbReference type="InterPro" id="IPR001789">
    <property type="entry name" value="Sig_transdc_resp-reg_receiver"/>
</dbReference>
<dbReference type="RefSeq" id="WP_318347049.1">
    <property type="nucleotide sequence ID" value="NZ_AP018694.1"/>
</dbReference>
<feature type="domain" description="Response regulatory" evidence="2">
    <location>
        <begin position="2"/>
        <end position="115"/>
    </location>
</feature>
<dbReference type="SMART" id="SM00448">
    <property type="entry name" value="REC"/>
    <property type="match status" value="1"/>
</dbReference>
<dbReference type="AlphaFoldDB" id="A0A5K7SB01"/>
<evidence type="ECO:0000313" key="4">
    <source>
        <dbReference type="EMBL" id="BBE18740.1"/>
    </source>
</evidence>
<accession>A0A5K7SB01</accession>
<dbReference type="PROSITE" id="PS50110">
    <property type="entry name" value="RESPONSE_REGULATORY"/>
    <property type="match status" value="1"/>
</dbReference>
<dbReference type="InterPro" id="IPR007492">
    <property type="entry name" value="LytTR_DNA-bd_dom"/>
</dbReference>
<dbReference type="PANTHER" id="PTHR37299:SF1">
    <property type="entry name" value="STAGE 0 SPORULATION PROTEIN A HOMOLOG"/>
    <property type="match status" value="1"/>
</dbReference>
<feature type="modified residue" description="4-aspartylphosphate" evidence="1">
    <location>
        <position position="55"/>
    </location>
</feature>
<dbReference type="GO" id="GO:0003677">
    <property type="term" value="F:DNA binding"/>
    <property type="evidence" value="ECO:0007669"/>
    <property type="project" value="InterPro"/>
</dbReference>
<dbReference type="EMBL" id="AP018694">
    <property type="protein sequence ID" value="BBE18740.1"/>
    <property type="molecule type" value="Genomic_DNA"/>
</dbReference>
<evidence type="ECO:0000259" key="2">
    <source>
        <dbReference type="PROSITE" id="PS50110"/>
    </source>
</evidence>
<sequence length="249" mass="28781">MKAIVFEDETRAANHLERLLARVAPEISVLAKLESVRDAVKYLQNNPEPELIFSDIQLADGLSFEIYKQVEVSCPIIFTTAYDHYAIEAFKTNGIDYLLKPVEEERLRQAIDKAKHFSPGLVLEKLLAMNRPVAEKAYKSRFMVKVGDKIKSVPVEEILVFYSQEKASFIRTTDTHTYCIDYALDQLEPMLDPEKYFRINRKYIVAIDACTNILAWTNSRLRLKIEGIDDSDIIVARERVVEFKSWLDR</sequence>
<dbReference type="InterPro" id="IPR011006">
    <property type="entry name" value="CheY-like_superfamily"/>
</dbReference>
<dbReference type="PANTHER" id="PTHR37299">
    <property type="entry name" value="TRANSCRIPTIONAL REGULATOR-RELATED"/>
    <property type="match status" value="1"/>
</dbReference>
<proteinExistence type="predicted"/>
<reference evidence="4" key="1">
    <citation type="journal article" date="2020" name="Int. J. Syst. Evol. Microbiol.">
        <title>Aquipluma nitroreducens gen. nov. sp. nov., a novel facultatively anaerobic bacterium isolated from a freshwater lake.</title>
        <authorList>
            <person name="Watanabe M."/>
            <person name="Kojima H."/>
            <person name="Fukui M."/>
        </authorList>
    </citation>
    <scope>NUCLEOTIDE SEQUENCE</scope>
    <source>
        <strain evidence="4">MeG22</strain>
    </source>
</reference>
<dbReference type="Proteomes" id="UP001193389">
    <property type="component" value="Chromosome"/>
</dbReference>
<organism evidence="4 5">
    <name type="scientific">Aquipluma nitroreducens</name>
    <dbReference type="NCBI Taxonomy" id="2010828"/>
    <lineage>
        <taxon>Bacteria</taxon>
        <taxon>Pseudomonadati</taxon>
        <taxon>Bacteroidota</taxon>
        <taxon>Bacteroidia</taxon>
        <taxon>Marinilabiliales</taxon>
        <taxon>Prolixibacteraceae</taxon>
        <taxon>Aquipluma</taxon>
    </lineage>
</organism>
<evidence type="ECO:0000256" key="1">
    <source>
        <dbReference type="PROSITE-ProRule" id="PRU00169"/>
    </source>
</evidence>
<evidence type="ECO:0000259" key="3">
    <source>
        <dbReference type="PROSITE" id="PS50930"/>
    </source>
</evidence>
<evidence type="ECO:0000313" key="5">
    <source>
        <dbReference type="Proteomes" id="UP001193389"/>
    </source>
</evidence>
<dbReference type="SUPFAM" id="SSF52172">
    <property type="entry name" value="CheY-like"/>
    <property type="match status" value="1"/>
</dbReference>
<keyword evidence="1" id="KW-0597">Phosphoprotein</keyword>
<dbReference type="PROSITE" id="PS50930">
    <property type="entry name" value="HTH_LYTTR"/>
    <property type="match status" value="1"/>
</dbReference>
<protein>
    <submittedName>
        <fullName evidence="4">Two-component system response regulator</fullName>
    </submittedName>
</protein>
<dbReference type="FunFam" id="3.40.50.2300:FF:000361">
    <property type="entry name" value="Two-component system response regulator"/>
    <property type="match status" value="1"/>
</dbReference>
<dbReference type="Gene3D" id="3.40.50.2300">
    <property type="match status" value="1"/>
</dbReference>
<keyword evidence="5" id="KW-1185">Reference proteome</keyword>
<dbReference type="InterPro" id="IPR046947">
    <property type="entry name" value="LytR-like"/>
</dbReference>